<gene>
    <name evidence="1" type="ORF">EV643_1618</name>
</gene>
<comment type="caution">
    <text evidence="1">The sequence shown here is derived from an EMBL/GenBank/DDBJ whole genome shotgun (WGS) entry which is preliminary data.</text>
</comment>
<dbReference type="OrthoDB" id="3829368at2"/>
<evidence type="ECO:0000313" key="1">
    <source>
        <dbReference type="EMBL" id="TDO27365.1"/>
    </source>
</evidence>
<name>A0A4R6IZS9_9ACTN</name>
<dbReference type="Proteomes" id="UP000295388">
    <property type="component" value="Unassembled WGS sequence"/>
</dbReference>
<protein>
    <submittedName>
        <fullName evidence="1">Uncharacterized protein</fullName>
    </submittedName>
</protein>
<proteinExistence type="predicted"/>
<dbReference type="EMBL" id="SNWQ01000061">
    <property type="protein sequence ID" value="TDO27365.1"/>
    <property type="molecule type" value="Genomic_DNA"/>
</dbReference>
<dbReference type="RefSeq" id="WP_133806099.1">
    <property type="nucleotide sequence ID" value="NZ_SNWQ01000061.1"/>
</dbReference>
<sequence length="70" mass="7929">MITVKPVPADTFTTARDTDGNTGWLHNCGAFVYFPTQPERCGQCWSALRNRQAHNGNWRIAYVTREEALS</sequence>
<accession>A0A4R6IZS9</accession>
<organism evidence="1 2">
    <name type="scientific">Kribbella caucasensis</name>
    <dbReference type="NCBI Taxonomy" id="2512215"/>
    <lineage>
        <taxon>Bacteria</taxon>
        <taxon>Bacillati</taxon>
        <taxon>Actinomycetota</taxon>
        <taxon>Actinomycetes</taxon>
        <taxon>Propionibacteriales</taxon>
        <taxon>Kribbellaceae</taxon>
        <taxon>Kribbella</taxon>
    </lineage>
</organism>
<reference evidence="1 2" key="1">
    <citation type="submission" date="2019-03" db="EMBL/GenBank/DDBJ databases">
        <title>Genomic Encyclopedia of Type Strains, Phase III (KMG-III): the genomes of soil and plant-associated and newly described type strains.</title>
        <authorList>
            <person name="Whitman W."/>
        </authorList>
    </citation>
    <scope>NUCLEOTIDE SEQUENCE [LARGE SCALE GENOMIC DNA]</scope>
    <source>
        <strain evidence="1 2">VKM Ac-2527</strain>
    </source>
</reference>
<keyword evidence="2" id="KW-1185">Reference proteome</keyword>
<evidence type="ECO:0000313" key="2">
    <source>
        <dbReference type="Proteomes" id="UP000295388"/>
    </source>
</evidence>
<dbReference type="AlphaFoldDB" id="A0A4R6IZS9"/>